<reference evidence="2 3" key="1">
    <citation type="submission" date="2021-06" db="EMBL/GenBank/DDBJ databases">
        <authorList>
            <person name="Jeong J.W."/>
        </authorList>
    </citation>
    <scope>NUCLEOTIDE SEQUENCE [LARGE SCALE GENOMIC DNA]</scope>
    <source>
        <strain evidence="2 3">MMS21-TAE1-1</strain>
    </source>
</reference>
<sequence length="644" mass="73465">MKLSIVVPCYNAETKIGLCLESLEGIDLPEDSFEVVFVDDHSTDGTFALLEERARAHSNWRVVALTSNSGSPSRPRNVGMSKAAGEYVFFLDSDDEILPDALRQQLELASQEDSDIVRASLYTVERGKKPQLVNRVVGFHTAASRTEKIAKIVRDQSTTNSSLIRRSLLIDNGIIWPEHLHMGEDTVFLNTVLSVSQNISYLDEPAIIYHKTIGFVRSTTQQYGARELASHLEVWESAESTLAHVGLSYMEIRGHVALRVALESIYRFNRGDIDAGLFSKLSHLVQDNWEAISGKPYRARIRETLEIINSGNYEGFQQNIKQRVLIAGMDLKFISPAIPSLREHYDVKLDEWTGHDSHDENQSRELLEWADVIFCEWLLGNAVWYANHKKAHQRLIVRLHRFELNARFGHLVDQSKVDCFISVSLHTSEDMIRTFGMDRTKVRIIPNYLDVNAYKTSNDPSKTQKLAMVGMLPKLKGYHRALELLHYLNAHGEYSLTVFGKGPHDLPWVYKNPVEREYYEQCEQYIVDHNLAEKVTFSGWVDTKTALADFGFVLSLSDLESFHVAPGEGFASGNQGVFLPWHGVDYVYPEDYIFEDVFGIRDYILENQDLDVFNKNAEPGQRFVRERYSLEAFISLVQEAFEEV</sequence>
<keyword evidence="3" id="KW-1185">Reference proteome</keyword>
<dbReference type="Pfam" id="PF00535">
    <property type="entry name" value="Glycos_transf_2"/>
    <property type="match status" value="1"/>
</dbReference>
<dbReference type="Proteomes" id="UP000824166">
    <property type="component" value="Unassembled WGS sequence"/>
</dbReference>
<evidence type="ECO:0000313" key="2">
    <source>
        <dbReference type="EMBL" id="MBU8868317.1"/>
    </source>
</evidence>
<name>A0ABS6I9D3_9MICC</name>
<protein>
    <submittedName>
        <fullName evidence="2">Glycosyltransferase</fullName>
        <ecNumber evidence="2">2.4.-.-</ecNumber>
    </submittedName>
</protein>
<comment type="caution">
    <text evidence="2">The sequence shown here is derived from an EMBL/GenBank/DDBJ whole genome shotgun (WGS) entry which is preliminary data.</text>
</comment>
<gene>
    <name evidence="2" type="ORF">KSW38_18655</name>
</gene>
<keyword evidence="2" id="KW-0808">Transferase</keyword>
<dbReference type="CDD" id="cd00761">
    <property type="entry name" value="Glyco_tranf_GTA_type"/>
    <property type="match status" value="1"/>
</dbReference>
<evidence type="ECO:0000259" key="1">
    <source>
        <dbReference type="Pfam" id="PF00535"/>
    </source>
</evidence>
<organism evidence="2 3">
    <name type="scientific">Paenarthrobacter aromaticivorans</name>
    <dbReference type="NCBI Taxonomy" id="2849150"/>
    <lineage>
        <taxon>Bacteria</taxon>
        <taxon>Bacillati</taxon>
        <taxon>Actinomycetota</taxon>
        <taxon>Actinomycetes</taxon>
        <taxon>Micrococcales</taxon>
        <taxon>Micrococcaceae</taxon>
        <taxon>Paenarthrobacter</taxon>
    </lineage>
</organism>
<dbReference type="InterPro" id="IPR001173">
    <property type="entry name" value="Glyco_trans_2-like"/>
</dbReference>
<keyword evidence="2" id="KW-0328">Glycosyltransferase</keyword>
<dbReference type="RefSeq" id="WP_216926436.1">
    <property type="nucleotide sequence ID" value="NZ_JAHOPC010000013.1"/>
</dbReference>
<dbReference type="EC" id="2.4.-.-" evidence="2"/>
<feature type="domain" description="Glycosyltransferase 2-like" evidence="1">
    <location>
        <begin position="4"/>
        <end position="135"/>
    </location>
</feature>
<dbReference type="PANTHER" id="PTHR22916:SF3">
    <property type="entry name" value="UDP-GLCNAC:BETAGAL BETA-1,3-N-ACETYLGLUCOSAMINYLTRANSFERASE-LIKE PROTEIN 1"/>
    <property type="match status" value="1"/>
</dbReference>
<dbReference type="PANTHER" id="PTHR22916">
    <property type="entry name" value="GLYCOSYLTRANSFERASE"/>
    <property type="match status" value="1"/>
</dbReference>
<dbReference type="GO" id="GO:0016757">
    <property type="term" value="F:glycosyltransferase activity"/>
    <property type="evidence" value="ECO:0007669"/>
    <property type="project" value="UniProtKB-KW"/>
</dbReference>
<accession>A0ABS6I9D3</accession>
<proteinExistence type="predicted"/>
<evidence type="ECO:0000313" key="3">
    <source>
        <dbReference type="Proteomes" id="UP000824166"/>
    </source>
</evidence>
<dbReference type="EMBL" id="JAHOPC010000013">
    <property type="protein sequence ID" value="MBU8868317.1"/>
    <property type="molecule type" value="Genomic_DNA"/>
</dbReference>